<evidence type="ECO:0000256" key="4">
    <source>
        <dbReference type="ARBA" id="ARBA00022801"/>
    </source>
</evidence>
<dbReference type="InterPro" id="IPR011683">
    <property type="entry name" value="Glyco_hydro_53"/>
</dbReference>
<reference evidence="7" key="1">
    <citation type="journal article" date="2020" name="Front. Microbiol.">
        <title>Gene regulatory networks of Penicillium echinulatum 2HH and Penicillium oxalicum 114-2 inferred by a computational biology approach.</title>
        <authorList>
            <person name="Lenz A.R."/>
            <person name="Galan-Vasquez E."/>
            <person name="Balbinot E."/>
            <person name="De Abreu F.P."/>
            <person name="De Oliveira N.S."/>
            <person name="Da Rosa L.O."/>
            <person name="De Avila E Silva S."/>
            <person name="Camassola M."/>
            <person name="Dillon A.J.P."/>
            <person name="Perez-Rueda E."/>
        </authorList>
    </citation>
    <scope>NUCLEOTIDE SEQUENCE</scope>
    <source>
        <strain evidence="7">S1M29</strain>
    </source>
</reference>
<dbReference type="FunFam" id="3.20.20.80:FF:000077">
    <property type="entry name" value="Arabinogalactan endo-beta-1,4-galactanase"/>
    <property type="match status" value="1"/>
</dbReference>
<proteinExistence type="inferred from homology"/>
<comment type="catalytic activity">
    <reaction evidence="1 6">
        <text>The enzyme specifically hydrolyzes (1-&gt;4)-beta-D-galactosidic linkages in type I arabinogalactans.</text>
        <dbReference type="EC" id="3.2.1.89"/>
    </reaction>
</comment>
<keyword evidence="8" id="KW-1185">Reference proteome</keyword>
<dbReference type="PANTHER" id="PTHR34983">
    <property type="entry name" value="ARABINOGALACTAN ENDO-BETA-1,4-GALACTANASE A"/>
    <property type="match status" value="1"/>
</dbReference>
<dbReference type="Gene3D" id="3.20.20.80">
    <property type="entry name" value="Glycosidases"/>
    <property type="match status" value="1"/>
</dbReference>
<evidence type="ECO:0000313" key="7">
    <source>
        <dbReference type="EMBL" id="KAF7716247.1"/>
    </source>
</evidence>
<sequence length="354" mass="38472">MRLATVLLAAAQLLAPVSAKLAIRGADISSLMVEESAGYSYKNLGGATQKLEAIVAGAGINSIRQRVWVNPSGGTYDLDYNVRLAKRVQAQGMRTYLDLHLSDTWADPSHQATPSGWSTSSIDDLSWQVYNYTKEVCDTFAANGLTVDIISIGNEIRSGLLWPLGGTSSYYNIGRILHSGAWGVKDSDLASKPKIMIHLDDGWSWSQQQYFYNSVLKSESDFVLSDFDYIGVSYYPFYNAGATLSALKTSLTNLHSTYGKEVLVVETNWPFSCPSPAYAFPSDLSSIPFSVAGQQTFLQNLASVVAAVPGGLGVYYWEPAWLNNAGLGSSCADNLLFSWSDKEERSSLVTLGSL</sequence>
<dbReference type="Pfam" id="PF07745">
    <property type="entry name" value="Glyco_hydro_53"/>
    <property type="match status" value="1"/>
</dbReference>
<evidence type="ECO:0000256" key="3">
    <source>
        <dbReference type="ARBA" id="ARBA00012556"/>
    </source>
</evidence>
<dbReference type="EC" id="3.2.1.89" evidence="3 6"/>
<dbReference type="GO" id="GO:0045490">
    <property type="term" value="P:pectin catabolic process"/>
    <property type="evidence" value="ECO:0007669"/>
    <property type="project" value="TreeGrafter"/>
</dbReference>
<name>A0A8J8W1V2_9EURO</name>
<accession>A0A8J8W1V2</accession>
<dbReference type="OrthoDB" id="110914at2759"/>
<protein>
    <recommendedName>
        <fullName evidence="3 6">Arabinogalactan endo-beta-1,4-galactanase</fullName>
        <ecNumber evidence="3 6">3.2.1.89</ecNumber>
    </recommendedName>
</protein>
<dbReference type="Proteomes" id="UP000631181">
    <property type="component" value="Unassembled WGS sequence"/>
</dbReference>
<evidence type="ECO:0000256" key="5">
    <source>
        <dbReference type="ARBA" id="ARBA00023295"/>
    </source>
</evidence>
<organism evidence="7 8">
    <name type="scientific">Penicillium ucsense</name>
    <dbReference type="NCBI Taxonomy" id="2839758"/>
    <lineage>
        <taxon>Eukaryota</taxon>
        <taxon>Fungi</taxon>
        <taxon>Dikarya</taxon>
        <taxon>Ascomycota</taxon>
        <taxon>Pezizomycotina</taxon>
        <taxon>Eurotiomycetes</taxon>
        <taxon>Eurotiomycetidae</taxon>
        <taxon>Eurotiales</taxon>
        <taxon>Aspergillaceae</taxon>
        <taxon>Penicillium</taxon>
    </lineage>
</organism>
<dbReference type="AlphaFoldDB" id="A0A8J8W1V2"/>
<dbReference type="InterPro" id="IPR017853">
    <property type="entry name" value="GH"/>
</dbReference>
<gene>
    <name evidence="7" type="ORF">PECM_005805</name>
</gene>
<dbReference type="EMBL" id="WIWV01000043">
    <property type="protein sequence ID" value="KAF7716247.1"/>
    <property type="molecule type" value="Genomic_DNA"/>
</dbReference>
<evidence type="ECO:0000256" key="1">
    <source>
        <dbReference type="ARBA" id="ARBA00001695"/>
    </source>
</evidence>
<dbReference type="GO" id="GO:0015926">
    <property type="term" value="F:glucosidase activity"/>
    <property type="evidence" value="ECO:0007669"/>
    <property type="project" value="InterPro"/>
</dbReference>
<evidence type="ECO:0000256" key="2">
    <source>
        <dbReference type="ARBA" id="ARBA00010687"/>
    </source>
</evidence>
<feature type="chain" id="PRO_5035338053" description="Arabinogalactan endo-beta-1,4-galactanase" evidence="6">
    <location>
        <begin position="20"/>
        <end position="354"/>
    </location>
</feature>
<comment type="caution">
    <text evidence="7">The sequence shown here is derived from an EMBL/GenBank/DDBJ whole genome shotgun (WGS) entry which is preliminary data.</text>
</comment>
<keyword evidence="5 6" id="KW-0326">Glycosidase</keyword>
<dbReference type="PANTHER" id="PTHR34983:SF1">
    <property type="entry name" value="ARABINOGALACTAN ENDO-BETA-1,4-GALACTANASE A"/>
    <property type="match status" value="1"/>
</dbReference>
<dbReference type="SUPFAM" id="SSF51445">
    <property type="entry name" value="(Trans)glycosidases"/>
    <property type="match status" value="1"/>
</dbReference>
<feature type="signal peptide" evidence="6">
    <location>
        <begin position="1"/>
        <end position="19"/>
    </location>
</feature>
<evidence type="ECO:0000313" key="8">
    <source>
        <dbReference type="Proteomes" id="UP000631181"/>
    </source>
</evidence>
<evidence type="ECO:0000256" key="6">
    <source>
        <dbReference type="RuleBase" id="RU361192"/>
    </source>
</evidence>
<dbReference type="GO" id="GO:0031218">
    <property type="term" value="F:arabinogalactan endo-1,4-beta-galactosidase activity"/>
    <property type="evidence" value="ECO:0007669"/>
    <property type="project" value="UniProtKB-EC"/>
</dbReference>
<keyword evidence="6" id="KW-0732">Signal</keyword>
<keyword evidence="4 6" id="KW-0378">Hydrolase</keyword>
<comment type="similarity">
    <text evidence="2 6">Belongs to the glycosyl hydrolase 53 family.</text>
</comment>